<reference evidence="3 4" key="1">
    <citation type="submission" date="2018-07" db="EMBL/GenBank/DDBJ databases">
        <title>Pedobacter sp. nov., isolated from soil.</title>
        <authorList>
            <person name="Zhou L.Y."/>
            <person name="Du Z.J."/>
        </authorList>
    </citation>
    <scope>NUCLEOTIDE SEQUENCE [LARGE SCALE GENOMIC DNA]</scope>
    <source>
        <strain evidence="3 4">JDX94</strain>
    </source>
</reference>
<feature type="domain" description="SPOR" evidence="2">
    <location>
        <begin position="410"/>
        <end position="486"/>
    </location>
</feature>
<dbReference type="RefSeq" id="WP_115404111.1">
    <property type="nucleotide sequence ID" value="NZ_QPKV01000007.1"/>
</dbReference>
<evidence type="ECO:0000259" key="2">
    <source>
        <dbReference type="PROSITE" id="PS51724"/>
    </source>
</evidence>
<gene>
    <name evidence="3" type="ORF">DU508_17780</name>
</gene>
<keyword evidence="1" id="KW-0812">Transmembrane</keyword>
<protein>
    <submittedName>
        <fullName evidence="3">SPOR domain-containing protein</fullName>
    </submittedName>
</protein>
<evidence type="ECO:0000313" key="3">
    <source>
        <dbReference type="EMBL" id="RDC55421.1"/>
    </source>
</evidence>
<dbReference type="Pfam" id="PF18175">
    <property type="entry name" value="HU-CCDC81_bac_2"/>
    <property type="match status" value="1"/>
</dbReference>
<dbReference type="Proteomes" id="UP000253961">
    <property type="component" value="Unassembled WGS sequence"/>
</dbReference>
<sequence>MDILSYLLELLQQRKEVGITGLGTFYKKKFPGRYDKEKQSFLPPGYALQFTSEVKIDDALASYISSKRNISSESADYYIAQFVNEITQKLEVEHEADLENLGRLFFTEHEGLSFEAAKNINYGSEFYGLPALPETVIEEPKDITAEEEEVYDEIAEAPVTPVQPEAQEQQHPVIETIELDEVQDDLKNTLKHTEKPAEEIIEAPEFIKEQHAEHPDRFGHTPEDEAAVKALTDHEVEVPESVVEQHEEHPNRFGHTPESEEPKTYIHLEDNVKVDEPIIEAPEFIKEQHAEHPNRFGHDPIAENVPGEDHKSVWPKVLTIIFILLVIGGILYFVKPELFNREAEPNPLPPTLVDSPKTEIDTAKAKQDSIAKTDSILKANQVSTQVDSVKKPLVVKPNIDQENTRSTIKKSGTVTFDVIAASYETVQGAERYIKAVKNVGITAKIVKMPGKRQNISIGSFNTQQEAEEQKDILQKKLKGKGFYVQQINNTP</sequence>
<dbReference type="InterPro" id="IPR040495">
    <property type="entry name" value="HU-CCDC81_bac_1"/>
</dbReference>
<comment type="caution">
    <text evidence="3">The sequence shown here is derived from an EMBL/GenBank/DDBJ whole genome shotgun (WGS) entry which is preliminary data.</text>
</comment>
<dbReference type="GO" id="GO:0042834">
    <property type="term" value="F:peptidoglycan binding"/>
    <property type="evidence" value="ECO:0007669"/>
    <property type="project" value="InterPro"/>
</dbReference>
<name>A0A369PS03_9SPHI</name>
<dbReference type="Pfam" id="PF18174">
    <property type="entry name" value="HU-CCDC81_bac_1"/>
    <property type="match status" value="1"/>
</dbReference>
<keyword evidence="1" id="KW-0472">Membrane</keyword>
<dbReference type="PROSITE" id="PS51724">
    <property type="entry name" value="SPOR"/>
    <property type="match status" value="1"/>
</dbReference>
<keyword evidence="4" id="KW-1185">Reference proteome</keyword>
<feature type="transmembrane region" description="Helical" evidence="1">
    <location>
        <begin position="313"/>
        <end position="334"/>
    </location>
</feature>
<dbReference type="InterPro" id="IPR041268">
    <property type="entry name" value="HU-CCDC81_bac_2"/>
</dbReference>
<keyword evidence="1" id="KW-1133">Transmembrane helix</keyword>
<dbReference type="OrthoDB" id="653949at2"/>
<dbReference type="EMBL" id="QPKV01000007">
    <property type="protein sequence ID" value="RDC55421.1"/>
    <property type="molecule type" value="Genomic_DNA"/>
</dbReference>
<proteinExistence type="predicted"/>
<evidence type="ECO:0000313" key="4">
    <source>
        <dbReference type="Proteomes" id="UP000253961"/>
    </source>
</evidence>
<dbReference type="InterPro" id="IPR007730">
    <property type="entry name" value="SPOR-like_dom"/>
</dbReference>
<dbReference type="AlphaFoldDB" id="A0A369PS03"/>
<evidence type="ECO:0000256" key="1">
    <source>
        <dbReference type="SAM" id="Phobius"/>
    </source>
</evidence>
<accession>A0A369PS03</accession>
<organism evidence="3 4">
    <name type="scientific">Pedobacter chinensis</name>
    <dbReference type="NCBI Taxonomy" id="2282421"/>
    <lineage>
        <taxon>Bacteria</taxon>
        <taxon>Pseudomonadati</taxon>
        <taxon>Bacteroidota</taxon>
        <taxon>Sphingobacteriia</taxon>
        <taxon>Sphingobacteriales</taxon>
        <taxon>Sphingobacteriaceae</taxon>
        <taxon>Pedobacter</taxon>
    </lineage>
</organism>